<comment type="caution">
    <text evidence="2">The sequence shown here is derived from an EMBL/GenBank/DDBJ whole genome shotgun (WGS) entry which is preliminary data.</text>
</comment>
<protein>
    <submittedName>
        <fullName evidence="2">DUF1998 domain-containing protein</fullName>
    </submittedName>
</protein>
<gene>
    <name evidence="2" type="ORF">I2H31_21230</name>
</gene>
<accession>A0ABS0IA50</accession>
<dbReference type="Proteomes" id="UP000618931">
    <property type="component" value="Unassembled WGS sequence"/>
</dbReference>
<organism evidence="2 3">
    <name type="scientific">Hymenobacter ruricola</name>
    <dbReference type="NCBI Taxonomy" id="2791023"/>
    <lineage>
        <taxon>Bacteria</taxon>
        <taxon>Pseudomonadati</taxon>
        <taxon>Bacteroidota</taxon>
        <taxon>Cytophagia</taxon>
        <taxon>Cytophagales</taxon>
        <taxon>Hymenobacteraceae</taxon>
        <taxon>Hymenobacter</taxon>
    </lineage>
</organism>
<evidence type="ECO:0000313" key="3">
    <source>
        <dbReference type="Proteomes" id="UP000618931"/>
    </source>
</evidence>
<sequence length="686" mass="76770">MPATDSLQTRKLCSAYGGVGSLIESRLGALRILPANEWPYLRGQNPRAYREENRLNDMRLLARLRCLFPELRRLARMPSNPPLAFAGAPSRPRVAVDFFPKWMYCPSCARFDHHANWRRQWYLTATRKTAFEVSRFEDAPRCDYCFHNDKLSGPARWQTLEQVRFVMTSPAGSIADVPWPHWALRHRQEKEATAPEMMADDANAPDEAGEASTTTLAMRRDVPKGTELYYRTSGRLNDLKGITIEARRRLADGGTERLGSATLAGLFGLRVPETDMEEYGVARPRRGVPMKPVLRASNSVYYPHIVQSLYLPGEQPEVVGAEADGPSTIRFGLTPEMAQVLKENHEDEMPVHRNLNRLLTKHGIELSPEQFEQLRAADFIVPEPISAMPPVPEASQPGEEDYRRAEYRYLTTEATPADSKELLLRPLDLAVQLPGLGPAWQLDRLKMTAVQTSYTRQQPLDRDAILTQDEKGSPLSIRRRFTFKYGLKTHTLLGVESYGEGLFFTLDAERLQQWENKPAVLKRLDQLLANQKALSAGSPGAARKATARFVLLHTLSHLLVRELEFQCGYPATSLQERLYVGPGMQGLLIYTIAGSEGSYGGLVSLGRTGKLPGLLKSALHRATDCAADPICWHTDAQGQGVGGLNMAACAACALLPETSCEEFNSLLDRRLVVDKDFGYFRELLHQ</sequence>
<dbReference type="InterPro" id="IPR018973">
    <property type="entry name" value="MZB"/>
</dbReference>
<evidence type="ECO:0000259" key="1">
    <source>
        <dbReference type="Pfam" id="PF09369"/>
    </source>
</evidence>
<reference evidence="2 3" key="1">
    <citation type="submission" date="2020-11" db="EMBL/GenBank/DDBJ databases">
        <authorList>
            <person name="Kim M.K."/>
        </authorList>
    </citation>
    <scope>NUCLEOTIDE SEQUENCE [LARGE SCALE GENOMIC DNA]</scope>
    <source>
        <strain evidence="2 3">BT662</strain>
    </source>
</reference>
<proteinExistence type="predicted"/>
<feature type="domain" description="MrfA-like Zn-binding" evidence="1">
    <location>
        <begin position="555"/>
        <end position="652"/>
    </location>
</feature>
<keyword evidence="3" id="KW-1185">Reference proteome</keyword>
<evidence type="ECO:0000313" key="2">
    <source>
        <dbReference type="EMBL" id="MBF9223641.1"/>
    </source>
</evidence>
<dbReference type="Pfam" id="PF09369">
    <property type="entry name" value="MZB"/>
    <property type="match status" value="1"/>
</dbReference>
<dbReference type="EMBL" id="JADQDM010000017">
    <property type="protein sequence ID" value="MBF9223641.1"/>
    <property type="molecule type" value="Genomic_DNA"/>
</dbReference>
<name>A0ABS0IA50_9BACT</name>
<dbReference type="RefSeq" id="WP_196295069.1">
    <property type="nucleotide sequence ID" value="NZ_JADQDM010000017.1"/>
</dbReference>